<dbReference type="AlphaFoldDB" id="A0A5K7ZEI4"/>
<dbReference type="PANTHER" id="PTHR43245">
    <property type="entry name" value="BIFUNCTIONAL POLYMYXIN RESISTANCE PROTEIN ARNA"/>
    <property type="match status" value="1"/>
</dbReference>
<evidence type="ECO:0000313" key="2">
    <source>
        <dbReference type="EMBL" id="BBO79225.1"/>
    </source>
</evidence>
<dbReference type="SUPFAM" id="SSF51735">
    <property type="entry name" value="NAD(P)-binding Rossmann-fold domains"/>
    <property type="match status" value="1"/>
</dbReference>
<feature type="domain" description="NAD-dependent epimerase/dehydratase" evidence="1">
    <location>
        <begin position="7"/>
        <end position="243"/>
    </location>
</feature>
<dbReference type="InterPro" id="IPR036291">
    <property type="entry name" value="NAD(P)-bd_dom_sf"/>
</dbReference>
<evidence type="ECO:0000259" key="1">
    <source>
        <dbReference type="Pfam" id="PF01370"/>
    </source>
</evidence>
<dbReference type="PRINTS" id="PR01713">
    <property type="entry name" value="NUCEPIMERASE"/>
</dbReference>
<keyword evidence="3" id="KW-1185">Reference proteome</keyword>
<sequence>MEAFKRALVTGGAGFIGSHLTDALVENGCRVTILDNLSTGHRSNIEHLGDRIDFVHGDIRDAELLDRVVEGCEVVFHQAAVVSVTQSVEDPPHSCEVNDLGTVRVLDACRRSGVRRVVMASSSAVYGDDPRLPKAEYMAPMPLSPYAVQKLTGEYYASAFGRLYGLETVCLRYFNVFGPRQDPSSPYSGVISIFMTKAAAGQAPTIYGDGGQTRDFVYVKDVVRANLAAAGRAEAAGRVFNVGRGESIRISELWDLIGEIAGIELPPAFGPPRPGDIRDSVADIGTIRRELAFAPEVGLRQGLEKTLAWVQSEG</sequence>
<dbReference type="OrthoDB" id="9801785at2"/>
<dbReference type="EMBL" id="AP021875">
    <property type="protein sequence ID" value="BBO79225.1"/>
    <property type="molecule type" value="Genomic_DNA"/>
</dbReference>
<dbReference type="PANTHER" id="PTHR43245:SF13">
    <property type="entry name" value="UDP-D-APIOSE_UDP-D-XYLOSE SYNTHASE 2"/>
    <property type="match status" value="1"/>
</dbReference>
<dbReference type="InterPro" id="IPR001509">
    <property type="entry name" value="Epimerase_deHydtase"/>
</dbReference>
<dbReference type="Gene3D" id="3.90.25.10">
    <property type="entry name" value="UDP-galactose 4-epimerase, domain 1"/>
    <property type="match status" value="1"/>
</dbReference>
<proteinExistence type="predicted"/>
<dbReference type="RefSeq" id="WP_155307779.1">
    <property type="nucleotide sequence ID" value="NZ_AP021875.1"/>
</dbReference>
<dbReference type="CDD" id="cd05256">
    <property type="entry name" value="UDP_AE_SDR_e"/>
    <property type="match status" value="1"/>
</dbReference>
<gene>
    <name evidence="2" type="ORF">DSCW_66420</name>
</gene>
<accession>A0A5K7ZEI4</accession>
<evidence type="ECO:0000313" key="3">
    <source>
        <dbReference type="Proteomes" id="UP000427769"/>
    </source>
</evidence>
<dbReference type="Proteomes" id="UP000427769">
    <property type="component" value="Chromosome"/>
</dbReference>
<protein>
    <submittedName>
        <fullName evidence="2">UDP-glucose 4-epimerase-like protein</fullName>
    </submittedName>
</protein>
<dbReference type="Pfam" id="PF01370">
    <property type="entry name" value="Epimerase"/>
    <property type="match status" value="1"/>
</dbReference>
<dbReference type="KEGG" id="dwd:DSCW_66420"/>
<dbReference type="InterPro" id="IPR050177">
    <property type="entry name" value="Lipid_A_modif_metabolic_enz"/>
</dbReference>
<name>A0A5K7ZEI4_9BACT</name>
<organism evidence="2 3">
    <name type="scientific">Desulfosarcina widdelii</name>
    <dbReference type="NCBI Taxonomy" id="947919"/>
    <lineage>
        <taxon>Bacteria</taxon>
        <taxon>Pseudomonadati</taxon>
        <taxon>Thermodesulfobacteriota</taxon>
        <taxon>Desulfobacteria</taxon>
        <taxon>Desulfobacterales</taxon>
        <taxon>Desulfosarcinaceae</taxon>
        <taxon>Desulfosarcina</taxon>
    </lineage>
</organism>
<reference evidence="2 3" key="1">
    <citation type="submission" date="2019-11" db="EMBL/GenBank/DDBJ databases">
        <title>Comparative genomics of hydrocarbon-degrading Desulfosarcina strains.</title>
        <authorList>
            <person name="Watanabe M."/>
            <person name="Kojima H."/>
            <person name="Fukui M."/>
        </authorList>
    </citation>
    <scope>NUCLEOTIDE SEQUENCE [LARGE SCALE GENOMIC DNA]</scope>
    <source>
        <strain evidence="2 3">PP31</strain>
    </source>
</reference>
<dbReference type="Gene3D" id="3.40.50.720">
    <property type="entry name" value="NAD(P)-binding Rossmann-like Domain"/>
    <property type="match status" value="1"/>
</dbReference>